<dbReference type="RefSeq" id="WP_065541445.1">
    <property type="nucleotide sequence ID" value="NZ_CP015405.2"/>
</dbReference>
<dbReference type="InterPro" id="IPR019757">
    <property type="entry name" value="Pept_S26A_signal_pept_1_Lys-AS"/>
</dbReference>
<dbReference type="InterPro" id="IPR019533">
    <property type="entry name" value="Peptidase_S26"/>
</dbReference>
<keyword evidence="6" id="KW-0812">Transmembrane</keyword>
<evidence type="ECO:0000256" key="1">
    <source>
        <dbReference type="ARBA" id="ARBA00000677"/>
    </source>
</evidence>
<protein>
    <recommendedName>
        <fullName evidence="4 6">Signal peptidase I</fullName>
        <ecNumber evidence="4 6">3.4.21.89</ecNumber>
    </recommendedName>
</protein>
<dbReference type="PROSITE" id="PS00761">
    <property type="entry name" value="SPASE_I_3"/>
    <property type="match status" value="1"/>
</dbReference>
<dbReference type="KEGG" id="byl:A4V09_05345"/>
<keyword evidence="6" id="KW-0472">Membrane</keyword>
<dbReference type="GO" id="GO:0009003">
    <property type="term" value="F:signal peptidase activity"/>
    <property type="evidence" value="ECO:0007669"/>
    <property type="project" value="UniProtKB-EC"/>
</dbReference>
<dbReference type="Gene3D" id="2.10.109.10">
    <property type="entry name" value="Umud Fragment, subunit A"/>
    <property type="match status" value="1"/>
</dbReference>
<dbReference type="PANTHER" id="PTHR43390">
    <property type="entry name" value="SIGNAL PEPTIDASE I"/>
    <property type="match status" value="1"/>
</dbReference>
<evidence type="ECO:0000259" key="7">
    <source>
        <dbReference type="Pfam" id="PF10502"/>
    </source>
</evidence>
<proteinExistence type="inferred from homology"/>
<dbReference type="Proteomes" id="UP000092574">
    <property type="component" value="Chromosome"/>
</dbReference>
<gene>
    <name evidence="8" type="ORF">A4V09_05345</name>
</gene>
<evidence type="ECO:0000256" key="3">
    <source>
        <dbReference type="ARBA" id="ARBA00009370"/>
    </source>
</evidence>
<name>A0A1C7I6M7_9FIRM</name>
<dbReference type="InterPro" id="IPR000223">
    <property type="entry name" value="Pept_S26A_signal_pept_1"/>
</dbReference>
<evidence type="ECO:0000256" key="4">
    <source>
        <dbReference type="ARBA" id="ARBA00013208"/>
    </source>
</evidence>
<dbReference type="Pfam" id="PF10502">
    <property type="entry name" value="Peptidase_S26"/>
    <property type="match status" value="1"/>
</dbReference>
<feature type="transmembrane region" description="Helical" evidence="6">
    <location>
        <begin position="20"/>
        <end position="41"/>
    </location>
</feature>
<dbReference type="OrthoDB" id="9802919at2"/>
<evidence type="ECO:0000313" key="8">
    <source>
        <dbReference type="EMBL" id="ANU75235.1"/>
    </source>
</evidence>
<dbReference type="NCBIfam" id="TIGR02227">
    <property type="entry name" value="sigpep_I_bact"/>
    <property type="match status" value="1"/>
</dbReference>
<keyword evidence="5 6" id="KW-0378">Hydrolase</keyword>
<organism evidence="8 9">
    <name type="scientific">Blautia pseudococcoides</name>
    <dbReference type="NCBI Taxonomy" id="1796616"/>
    <lineage>
        <taxon>Bacteria</taxon>
        <taxon>Bacillati</taxon>
        <taxon>Bacillota</taxon>
        <taxon>Clostridia</taxon>
        <taxon>Lachnospirales</taxon>
        <taxon>Lachnospiraceae</taxon>
        <taxon>Blautia</taxon>
    </lineage>
</organism>
<dbReference type="PROSITE" id="PS00760">
    <property type="entry name" value="SPASE_I_2"/>
    <property type="match status" value="1"/>
</dbReference>
<accession>A0A1C7I6M7</accession>
<comment type="similarity">
    <text evidence="3 6">Belongs to the peptidase S26 family.</text>
</comment>
<keyword evidence="6" id="KW-1133">Transmembrane helix</keyword>
<dbReference type="PRINTS" id="PR00727">
    <property type="entry name" value="LEADERPTASE"/>
</dbReference>
<dbReference type="GO" id="GO:0004252">
    <property type="term" value="F:serine-type endopeptidase activity"/>
    <property type="evidence" value="ECO:0007669"/>
    <property type="project" value="InterPro"/>
</dbReference>
<comment type="subcellular location">
    <subcellularLocation>
        <location evidence="2">Cell membrane</location>
        <topology evidence="2">Single-pass type II membrane protein</topology>
    </subcellularLocation>
    <subcellularLocation>
        <location evidence="6">Membrane</location>
        <topology evidence="6">Single-pass type II membrane protein</topology>
    </subcellularLocation>
</comment>
<evidence type="ECO:0000256" key="5">
    <source>
        <dbReference type="ARBA" id="ARBA00022801"/>
    </source>
</evidence>
<dbReference type="GO" id="GO:0005886">
    <property type="term" value="C:plasma membrane"/>
    <property type="evidence" value="ECO:0007669"/>
    <property type="project" value="UniProtKB-SubCell"/>
</dbReference>
<dbReference type="STRING" id="1796616.A4V09_05345"/>
<comment type="catalytic activity">
    <reaction evidence="1 6">
        <text>Cleavage of hydrophobic, N-terminal signal or leader sequences from secreted and periplasmic proteins.</text>
        <dbReference type="EC" id="3.4.21.89"/>
    </reaction>
</comment>
<reference evidence="8" key="1">
    <citation type="submission" date="2017-04" db="EMBL/GenBank/DDBJ databases">
        <title>Complete Genome Sequences of Twelve Strains of a Stable Defined Moderately Diverse Mouse Microbiota 2 (sDMDMm2).</title>
        <authorList>
            <person name="Uchimura Y."/>
            <person name="Wyss M."/>
            <person name="Brugiroux S."/>
            <person name="Limenitakis J.P."/>
            <person name="Stecher B."/>
            <person name="McCoy K.D."/>
            <person name="Macpherson A.J."/>
        </authorList>
    </citation>
    <scope>NUCLEOTIDE SEQUENCE</scope>
    <source>
        <strain evidence="8">YL58</strain>
    </source>
</reference>
<evidence type="ECO:0000313" key="9">
    <source>
        <dbReference type="Proteomes" id="UP000092574"/>
    </source>
</evidence>
<dbReference type="InterPro" id="IPR019758">
    <property type="entry name" value="Pept_S26A_signal_pept_1_CS"/>
</dbReference>
<sequence>MKKKESKGPEFSKDSKMRPLLIWAFEIAVVLVLAAVVSIFFCQTIVMQEGGMEPTLATGDKVLINKVSYKLGDPERGDIIAFKKDAKEHSSMHIKRIIGLPGETVQIKDGLILINGETYMEKKDFPKISNPGLAETQVTLGKNEYFVLGDNRNNSEDSRFAEVENVKQKYIVGKIWLRVSPFGKFGLIKS</sequence>
<dbReference type="GO" id="GO:0006465">
    <property type="term" value="P:signal peptide processing"/>
    <property type="evidence" value="ECO:0007669"/>
    <property type="project" value="InterPro"/>
</dbReference>
<feature type="domain" description="Peptidase S26" evidence="7">
    <location>
        <begin position="23"/>
        <end position="178"/>
    </location>
</feature>
<dbReference type="SUPFAM" id="SSF51306">
    <property type="entry name" value="LexA/Signal peptidase"/>
    <property type="match status" value="1"/>
</dbReference>
<keyword evidence="9" id="KW-1185">Reference proteome</keyword>
<dbReference type="AlphaFoldDB" id="A0A1C7I6M7"/>
<keyword evidence="6" id="KW-0645">Protease</keyword>
<dbReference type="CDD" id="cd06530">
    <property type="entry name" value="S26_SPase_I"/>
    <property type="match status" value="1"/>
</dbReference>
<dbReference type="EC" id="3.4.21.89" evidence="4 6"/>
<dbReference type="InterPro" id="IPR036286">
    <property type="entry name" value="LexA/Signal_pep-like_sf"/>
</dbReference>
<dbReference type="PANTHER" id="PTHR43390:SF1">
    <property type="entry name" value="CHLOROPLAST PROCESSING PEPTIDASE"/>
    <property type="match status" value="1"/>
</dbReference>
<evidence type="ECO:0000256" key="2">
    <source>
        <dbReference type="ARBA" id="ARBA00004401"/>
    </source>
</evidence>
<dbReference type="EMBL" id="CP015405">
    <property type="protein sequence ID" value="ANU75235.1"/>
    <property type="molecule type" value="Genomic_DNA"/>
</dbReference>
<evidence type="ECO:0000256" key="6">
    <source>
        <dbReference type="RuleBase" id="RU362042"/>
    </source>
</evidence>